<dbReference type="Gene3D" id="3.40.5.80">
    <property type="match status" value="1"/>
</dbReference>
<accession>A0ABM5Y716</accession>
<dbReference type="Pfam" id="PF17891">
    <property type="entry name" value="FluMu_N"/>
    <property type="match status" value="1"/>
</dbReference>
<keyword evidence="4" id="KW-1185">Reference proteome</keyword>
<evidence type="ECO:0000256" key="1">
    <source>
        <dbReference type="SAM" id="MobiDB-lite"/>
    </source>
</evidence>
<evidence type="ECO:0000313" key="4">
    <source>
        <dbReference type="Proteomes" id="UP000067422"/>
    </source>
</evidence>
<dbReference type="RefSeq" id="WP_050940057.1">
    <property type="nucleotide sequence ID" value="NZ_CP014039.2"/>
</dbReference>
<evidence type="ECO:0000313" key="3">
    <source>
        <dbReference type="EMBL" id="AMG01350.1"/>
    </source>
</evidence>
<dbReference type="Proteomes" id="UP000067422">
    <property type="component" value="Chromosome 2"/>
</dbReference>
<evidence type="ECO:0000259" key="2">
    <source>
        <dbReference type="Pfam" id="PF17891"/>
    </source>
</evidence>
<reference evidence="3" key="1">
    <citation type="submission" date="2018-01" db="EMBL/GenBank/DDBJ databases">
        <title>FDA dAtabase for Regulatory Grade micrObial Sequences (FDA-ARGOS): Supporting development and validation of Infectious Disease Dx tests.</title>
        <authorList>
            <person name="Hoffmann M."/>
            <person name="Allard M."/>
            <person name="Evans P."/>
            <person name="Brown E."/>
            <person name="Tallon L."/>
            <person name="Sadzewicz L."/>
            <person name="Sengamalay N."/>
            <person name="Ott S."/>
            <person name="Godinez A."/>
            <person name="Nagaraj S."/>
            <person name="Vyas G."/>
            <person name="Aluvathingal J."/>
            <person name="Nadendla S."/>
            <person name="Geyer C."/>
            <person name="Sichtig H."/>
        </authorList>
    </citation>
    <scope>NUCLEOTIDE SEQUENCE</scope>
    <source>
        <strain evidence="3">FDAARGOS_107</strain>
    </source>
</reference>
<sequence length="135" mass="14499">MSDKVKLILVTNNAHDGYRRAGMAFQNGENTIAADEITETQLAQIQADPHLKYQLSENNAQSGETSGALDANEHGMSLIDAIKTLDVDNESHFTKGGKPELKALSAILGRNVSGSERDDAWSALQAESANNEDGE</sequence>
<gene>
    <name evidence="3" type="ORF">AL538_27260</name>
</gene>
<organism evidence="3 4">
    <name type="scientific">Vibrio harveyi</name>
    <name type="common">Beneckea harveyi</name>
    <dbReference type="NCBI Taxonomy" id="669"/>
    <lineage>
        <taxon>Bacteria</taxon>
        <taxon>Pseudomonadati</taxon>
        <taxon>Pseudomonadota</taxon>
        <taxon>Gammaproteobacteria</taxon>
        <taxon>Vibrionales</taxon>
        <taxon>Vibrionaceae</taxon>
        <taxon>Vibrio</taxon>
    </lineage>
</organism>
<feature type="domain" description="Mu-like prophage FluMu N-terminal" evidence="2">
    <location>
        <begin position="8"/>
        <end position="55"/>
    </location>
</feature>
<protein>
    <recommendedName>
        <fullName evidence="2">Mu-like prophage FluMu N-terminal domain-containing protein</fullName>
    </recommendedName>
</protein>
<dbReference type="InterPro" id="IPR041227">
    <property type="entry name" value="FluMu_N"/>
</dbReference>
<name>A0ABM5Y716_VIBHA</name>
<dbReference type="SUPFAM" id="SSF160059">
    <property type="entry name" value="PriA/YqbF domain"/>
    <property type="match status" value="1"/>
</dbReference>
<dbReference type="EMBL" id="CP014039">
    <property type="protein sequence ID" value="AMG01350.1"/>
    <property type="molecule type" value="Genomic_DNA"/>
</dbReference>
<feature type="region of interest" description="Disordered" evidence="1">
    <location>
        <begin position="114"/>
        <end position="135"/>
    </location>
</feature>
<proteinExistence type="predicted"/>